<dbReference type="OrthoDB" id="7822595at2"/>
<protein>
    <submittedName>
        <fullName evidence="3">TRAP transporter substrate-binding protein</fullName>
    </submittedName>
</protein>
<dbReference type="GO" id="GO:0055085">
    <property type="term" value="P:transmembrane transport"/>
    <property type="evidence" value="ECO:0007669"/>
    <property type="project" value="InterPro"/>
</dbReference>
<dbReference type="Gene3D" id="3.40.190.170">
    <property type="entry name" value="Bacterial extracellular solute-binding protein, family 7"/>
    <property type="match status" value="1"/>
</dbReference>
<keyword evidence="4" id="KW-1185">Reference proteome</keyword>
<feature type="signal peptide" evidence="2">
    <location>
        <begin position="1"/>
        <end position="23"/>
    </location>
</feature>
<keyword evidence="1 2" id="KW-0732">Signal</keyword>
<dbReference type="Proteomes" id="UP000278398">
    <property type="component" value="Unassembled WGS sequence"/>
</dbReference>
<comment type="caution">
    <text evidence="3">The sequence shown here is derived from an EMBL/GenBank/DDBJ whole genome shotgun (WGS) entry which is preliminary data.</text>
</comment>
<dbReference type="InterPro" id="IPR038404">
    <property type="entry name" value="TRAP_DctP_sf"/>
</dbReference>
<accession>A0A429YXL9</accession>
<reference evidence="3 4" key="1">
    <citation type="submission" date="2018-12" db="EMBL/GenBank/DDBJ databases">
        <title>Mesorhizobium carbonis sp. nov., isolated from coal mine water.</title>
        <authorList>
            <person name="Xin W."/>
            <person name="Xu Z."/>
            <person name="Xiang F."/>
            <person name="Zhang J."/>
            <person name="Xi L."/>
            <person name="Liu J."/>
        </authorList>
    </citation>
    <scope>NUCLEOTIDE SEQUENCE [LARGE SCALE GENOMIC DNA]</scope>
    <source>
        <strain evidence="3 4">B2.3</strain>
    </source>
</reference>
<name>A0A429YXL9_9HYPH</name>
<sequence>MRRHLLAALLCSASMATSTAASAETLLFGTSNAEQHPVVTKVLKPWADAVNAEGGDAIQIEMRHGPTMVNHENYYDRVMDDVVQVVWGMTVFDPGRFPRMLVSTLPLMIDTSEQGSLALCRMHEKGAFGDETANVVPLLFVQFPQSAAHLNGSELTSMEQIAGKKIISGSPISAGIIQAYGGTPLSITITEQYQALQRGTADGTIINYTAFPGFRLNEVTTNHLDLPLGGALGLVFMARDRWDALSDDARAVLSKHSGCDASRTAGATVDQWEDEAKGFVAANGKHTFTAGTAEQVSELAQRVGARVEAGFAERVPGGADLIATFREELAAAKE</sequence>
<dbReference type="Pfam" id="PF03480">
    <property type="entry name" value="DctP"/>
    <property type="match status" value="1"/>
</dbReference>
<dbReference type="NCBIfam" id="NF037995">
    <property type="entry name" value="TRAP_S1"/>
    <property type="match status" value="1"/>
</dbReference>
<evidence type="ECO:0000313" key="3">
    <source>
        <dbReference type="EMBL" id="RST86216.1"/>
    </source>
</evidence>
<organism evidence="3 4">
    <name type="scientific">Aquibium carbonis</name>
    <dbReference type="NCBI Taxonomy" id="2495581"/>
    <lineage>
        <taxon>Bacteria</taxon>
        <taxon>Pseudomonadati</taxon>
        <taxon>Pseudomonadota</taxon>
        <taxon>Alphaproteobacteria</taxon>
        <taxon>Hyphomicrobiales</taxon>
        <taxon>Phyllobacteriaceae</taxon>
        <taxon>Aquibium</taxon>
    </lineage>
</organism>
<dbReference type="PANTHER" id="PTHR33376">
    <property type="match status" value="1"/>
</dbReference>
<gene>
    <name evidence="3" type="ORF">EJC49_11650</name>
</gene>
<dbReference type="RefSeq" id="WP_126700103.1">
    <property type="nucleotide sequence ID" value="NZ_RWKW01000040.1"/>
</dbReference>
<proteinExistence type="predicted"/>
<feature type="chain" id="PRO_5019406804" evidence="2">
    <location>
        <begin position="24"/>
        <end position="334"/>
    </location>
</feature>
<dbReference type="PANTHER" id="PTHR33376:SF15">
    <property type="entry name" value="BLL6794 PROTEIN"/>
    <property type="match status" value="1"/>
</dbReference>
<evidence type="ECO:0000256" key="2">
    <source>
        <dbReference type="SAM" id="SignalP"/>
    </source>
</evidence>
<dbReference type="EMBL" id="RWKW01000040">
    <property type="protein sequence ID" value="RST86216.1"/>
    <property type="molecule type" value="Genomic_DNA"/>
</dbReference>
<evidence type="ECO:0000256" key="1">
    <source>
        <dbReference type="ARBA" id="ARBA00022729"/>
    </source>
</evidence>
<dbReference type="AlphaFoldDB" id="A0A429YXL9"/>
<dbReference type="InterPro" id="IPR018389">
    <property type="entry name" value="DctP_fam"/>
</dbReference>
<evidence type="ECO:0000313" key="4">
    <source>
        <dbReference type="Proteomes" id="UP000278398"/>
    </source>
</evidence>
<dbReference type="CDD" id="cd13665">
    <property type="entry name" value="PBP2_TRAP_Dctp3_4"/>
    <property type="match status" value="1"/>
</dbReference>